<feature type="chain" id="PRO_5014986162" evidence="1">
    <location>
        <begin position="22"/>
        <end position="84"/>
    </location>
</feature>
<accession>A0A2M3ZUJ8</accession>
<reference evidence="2" key="1">
    <citation type="submission" date="2018-01" db="EMBL/GenBank/DDBJ databases">
        <title>An insight into the sialome of Amazonian anophelines.</title>
        <authorList>
            <person name="Ribeiro J.M."/>
            <person name="Scarpassa V."/>
            <person name="Calvo E."/>
        </authorList>
    </citation>
    <scope>NUCLEOTIDE SEQUENCE</scope>
    <source>
        <tissue evidence="2">Salivary glands</tissue>
    </source>
</reference>
<dbReference type="EMBL" id="GGFM01011438">
    <property type="protein sequence ID" value="MBW32189.1"/>
    <property type="molecule type" value="Transcribed_RNA"/>
</dbReference>
<protein>
    <submittedName>
        <fullName evidence="2">Putative secreted peptide</fullName>
    </submittedName>
</protein>
<organism evidence="2">
    <name type="scientific">Anopheles braziliensis</name>
    <dbReference type="NCBI Taxonomy" id="58242"/>
    <lineage>
        <taxon>Eukaryota</taxon>
        <taxon>Metazoa</taxon>
        <taxon>Ecdysozoa</taxon>
        <taxon>Arthropoda</taxon>
        <taxon>Hexapoda</taxon>
        <taxon>Insecta</taxon>
        <taxon>Pterygota</taxon>
        <taxon>Neoptera</taxon>
        <taxon>Endopterygota</taxon>
        <taxon>Diptera</taxon>
        <taxon>Nematocera</taxon>
        <taxon>Culicoidea</taxon>
        <taxon>Culicidae</taxon>
        <taxon>Anophelinae</taxon>
        <taxon>Anopheles</taxon>
    </lineage>
</organism>
<evidence type="ECO:0000256" key="1">
    <source>
        <dbReference type="SAM" id="SignalP"/>
    </source>
</evidence>
<name>A0A2M3ZUJ8_9DIPT</name>
<dbReference type="AlphaFoldDB" id="A0A2M3ZUJ8"/>
<proteinExistence type="predicted"/>
<keyword evidence="1" id="KW-0732">Signal</keyword>
<evidence type="ECO:0000313" key="2">
    <source>
        <dbReference type="EMBL" id="MBW32189.1"/>
    </source>
</evidence>
<feature type="signal peptide" evidence="1">
    <location>
        <begin position="1"/>
        <end position="21"/>
    </location>
</feature>
<sequence length="84" mass="9942">MRPIRWCTCTAVFARWTVCRSFRIACSRLVCRIKRGRSYRRSSTMAVSLYRHQGTYTRRLLRRTICCCSGDARTQPPHSARNRK</sequence>